<dbReference type="Proteomes" id="UP001230504">
    <property type="component" value="Unassembled WGS sequence"/>
</dbReference>
<name>A0AAD8Q9M2_9PEZI</name>
<proteinExistence type="predicted"/>
<dbReference type="EMBL" id="JAHLJV010000009">
    <property type="protein sequence ID" value="KAK1597074.1"/>
    <property type="molecule type" value="Genomic_DNA"/>
</dbReference>
<evidence type="ECO:0000256" key="1">
    <source>
        <dbReference type="SAM" id="Phobius"/>
    </source>
</evidence>
<accession>A0AAD8Q9M2</accession>
<gene>
    <name evidence="2" type="ORF">LY79DRAFT_542085</name>
</gene>
<keyword evidence="3" id="KW-1185">Reference proteome</keyword>
<evidence type="ECO:0000313" key="2">
    <source>
        <dbReference type="EMBL" id="KAK1597074.1"/>
    </source>
</evidence>
<dbReference type="AlphaFoldDB" id="A0AAD8Q9M2"/>
<sequence>MCRYWCHDSVFLGPPFFLPSSLLMPSTHLLSCPARVRSTYQKRMYIYILCTEVSRYLMHLTCCIPALTELPIVCIVLCTFRSRFGLHRQLLLP</sequence>
<keyword evidence="1" id="KW-1133">Transmembrane helix</keyword>
<organism evidence="2 3">
    <name type="scientific">Colletotrichum navitas</name>
    <dbReference type="NCBI Taxonomy" id="681940"/>
    <lineage>
        <taxon>Eukaryota</taxon>
        <taxon>Fungi</taxon>
        <taxon>Dikarya</taxon>
        <taxon>Ascomycota</taxon>
        <taxon>Pezizomycotina</taxon>
        <taxon>Sordariomycetes</taxon>
        <taxon>Hypocreomycetidae</taxon>
        <taxon>Glomerellales</taxon>
        <taxon>Glomerellaceae</taxon>
        <taxon>Colletotrichum</taxon>
        <taxon>Colletotrichum graminicola species complex</taxon>
    </lineage>
</organism>
<keyword evidence="1" id="KW-0472">Membrane</keyword>
<reference evidence="2" key="1">
    <citation type="submission" date="2021-06" db="EMBL/GenBank/DDBJ databases">
        <title>Comparative genomics, transcriptomics and evolutionary studies reveal genomic signatures of adaptation to plant cell wall in hemibiotrophic fungi.</title>
        <authorList>
            <consortium name="DOE Joint Genome Institute"/>
            <person name="Baroncelli R."/>
            <person name="Diaz J.F."/>
            <person name="Benocci T."/>
            <person name="Peng M."/>
            <person name="Battaglia E."/>
            <person name="Haridas S."/>
            <person name="Andreopoulos W."/>
            <person name="Labutti K."/>
            <person name="Pangilinan J."/>
            <person name="Floch G.L."/>
            <person name="Makela M.R."/>
            <person name="Henrissat B."/>
            <person name="Grigoriev I.V."/>
            <person name="Crouch J.A."/>
            <person name="De Vries R.P."/>
            <person name="Sukno S.A."/>
            <person name="Thon M.R."/>
        </authorList>
    </citation>
    <scope>NUCLEOTIDE SEQUENCE</scope>
    <source>
        <strain evidence="2">CBS 125086</strain>
    </source>
</reference>
<dbReference type="RefSeq" id="XP_060417888.1">
    <property type="nucleotide sequence ID" value="XM_060556973.1"/>
</dbReference>
<comment type="caution">
    <text evidence="2">The sequence shown here is derived from an EMBL/GenBank/DDBJ whole genome shotgun (WGS) entry which is preliminary data.</text>
</comment>
<keyword evidence="1" id="KW-0812">Transmembrane</keyword>
<evidence type="ECO:0000313" key="3">
    <source>
        <dbReference type="Proteomes" id="UP001230504"/>
    </source>
</evidence>
<feature type="transmembrane region" description="Helical" evidence="1">
    <location>
        <begin position="56"/>
        <end position="80"/>
    </location>
</feature>
<dbReference type="GeneID" id="85441213"/>
<protein>
    <submittedName>
        <fullName evidence="2">Uncharacterized protein</fullName>
    </submittedName>
</protein>